<dbReference type="PANTHER" id="PTHR20208">
    <property type="entry name" value="STRUCTURE-SPECIFIC ENDONUCLEASE SUBUNIT SLX1"/>
    <property type="match status" value="1"/>
</dbReference>
<keyword evidence="6 11" id="KW-0378">Hydrolase</keyword>
<keyword evidence="7" id="KW-0862">Zinc</keyword>
<dbReference type="Gene3D" id="3.40.1440.10">
    <property type="entry name" value="GIY-YIG endonuclease"/>
    <property type="match status" value="1"/>
</dbReference>
<evidence type="ECO:0000256" key="7">
    <source>
        <dbReference type="ARBA" id="ARBA00022833"/>
    </source>
</evidence>
<dbReference type="InterPro" id="IPR048749">
    <property type="entry name" value="SLX1_C"/>
</dbReference>
<keyword evidence="8 11" id="KW-0233">DNA recombination</keyword>
<dbReference type="PANTHER" id="PTHR20208:SF10">
    <property type="entry name" value="STRUCTURE-SPECIFIC ENDONUCLEASE SUBUNIT SLX1"/>
    <property type="match status" value="1"/>
</dbReference>
<keyword evidence="2" id="KW-0479">Metal-binding</keyword>
<dbReference type="GO" id="GO:0033557">
    <property type="term" value="C:Slx1-Slx4 complex"/>
    <property type="evidence" value="ECO:0007669"/>
    <property type="project" value="UniProtKB-UniRule"/>
</dbReference>
<dbReference type="GO" id="GO:0000724">
    <property type="term" value="P:double-strand break repair via homologous recombination"/>
    <property type="evidence" value="ECO:0007669"/>
    <property type="project" value="TreeGrafter"/>
</dbReference>
<dbReference type="FunFam" id="3.40.1440.10:FF:000008">
    <property type="entry name" value="Structure-specific endonuclease subunit SLX1 homolog"/>
    <property type="match status" value="1"/>
</dbReference>
<dbReference type="CDD" id="cd10455">
    <property type="entry name" value="GIY-YIG_SLX1"/>
    <property type="match status" value="1"/>
</dbReference>
<dbReference type="SUPFAM" id="SSF82771">
    <property type="entry name" value="GIY-YIG endonuclease"/>
    <property type="match status" value="1"/>
</dbReference>
<keyword evidence="1 11" id="KW-0540">Nuclease</keyword>
<evidence type="ECO:0000259" key="12">
    <source>
        <dbReference type="PROSITE" id="PS50164"/>
    </source>
</evidence>
<evidence type="ECO:0000313" key="13">
    <source>
        <dbReference type="EMBL" id="AEE61515.1"/>
    </source>
</evidence>
<evidence type="ECO:0000256" key="9">
    <source>
        <dbReference type="ARBA" id="ARBA00023204"/>
    </source>
</evidence>
<reference evidence="13" key="1">
    <citation type="journal article" date="2012" name="Insect Biochem. Mol. Biol.">
        <title>Transcriptome and full-length cDNA resources for the mountain pine beetle, Dendroctonus ponderosae Hopkins, a major insect pest of pine forests.</title>
        <authorList>
            <person name="Keeling C.I."/>
            <person name="Henderson H."/>
            <person name="Li M."/>
            <person name="Yuen M."/>
            <person name="Clark E.L."/>
            <person name="Fraser J.D."/>
            <person name="Huber D.P."/>
            <person name="Liao N.Y."/>
            <person name="Roderick Docking T."/>
            <person name="Birol I."/>
            <person name="Chan S.K."/>
            <person name="Taylor G.A."/>
            <person name="Palmquist D."/>
            <person name="Jones S.J."/>
            <person name="Bohlmann J."/>
        </authorList>
    </citation>
    <scope>NUCLEOTIDE SEQUENCE</scope>
    <source>
        <tissue evidence="13">Larvae</tissue>
    </source>
</reference>
<evidence type="ECO:0000256" key="5">
    <source>
        <dbReference type="ARBA" id="ARBA00022771"/>
    </source>
</evidence>
<dbReference type="AlphaFoldDB" id="J3JTJ4"/>
<sequence>MTTAFHGVYLLYCENPKYLGRCYIGYTVDPNRRIVKHNKGKQYGGAYRTSQRGPWTMVLIVHGFLDEISALKFEWAWQHSQKSRRLQHVGKKKSREKSFDFYLTVLGQMLQVGPWQRLPLTIRWLNNALATDFLPGKKLPPHMLVCRGAHVQSRFRNCIQVESGTANSTCDLCFGVLSSAKQVTCLNKECNIRCHLICLSKHFLVIGEYVPIQGNCPKCKRTFLWGDIVRNFTGCYENVDFTYNASHAHVIA</sequence>
<dbReference type="InterPro" id="IPR050381">
    <property type="entry name" value="SLX1_endonuclease"/>
</dbReference>
<dbReference type="Pfam" id="PF01541">
    <property type="entry name" value="GIY-YIG"/>
    <property type="match status" value="1"/>
</dbReference>
<keyword evidence="5" id="KW-0863">Zinc-finger</keyword>
<dbReference type="InterPro" id="IPR035901">
    <property type="entry name" value="GIY-YIG_endonuc_sf"/>
</dbReference>
<evidence type="ECO:0000256" key="1">
    <source>
        <dbReference type="ARBA" id="ARBA00022722"/>
    </source>
</evidence>
<evidence type="ECO:0000256" key="4">
    <source>
        <dbReference type="ARBA" id="ARBA00022763"/>
    </source>
</evidence>
<evidence type="ECO:0000256" key="8">
    <source>
        <dbReference type="ARBA" id="ARBA00023172"/>
    </source>
</evidence>
<comment type="subunit">
    <text evidence="11">Forms a heterodimer with a member of the SLX4 family.</text>
</comment>
<keyword evidence="4 11" id="KW-0227">DNA damage</keyword>
<dbReference type="InterPro" id="IPR000305">
    <property type="entry name" value="GIY-YIG_endonuc"/>
</dbReference>
<evidence type="ECO:0000256" key="11">
    <source>
        <dbReference type="HAMAP-Rule" id="MF_03100"/>
    </source>
</evidence>
<proteinExistence type="evidence at transcript level"/>
<evidence type="ECO:0000256" key="10">
    <source>
        <dbReference type="ARBA" id="ARBA00023242"/>
    </source>
</evidence>
<dbReference type="GO" id="GO:0008270">
    <property type="term" value="F:zinc ion binding"/>
    <property type="evidence" value="ECO:0007669"/>
    <property type="project" value="UniProtKB-KW"/>
</dbReference>
<comment type="similarity">
    <text evidence="11">Belongs to the SLX1 family.</text>
</comment>
<feature type="domain" description="GIY-YIG" evidence="12">
    <location>
        <begin position="4"/>
        <end position="87"/>
    </location>
</feature>
<dbReference type="InterPro" id="IPR027520">
    <property type="entry name" value="Slx1"/>
</dbReference>
<dbReference type="HAMAP" id="MF_03100">
    <property type="entry name" value="Endonuc_su_Slx1"/>
    <property type="match status" value="1"/>
</dbReference>
<keyword evidence="10 11" id="KW-0539">Nucleus</keyword>
<comment type="caution">
    <text evidence="11">Lacks conserved residue(s) required for the propagation of feature annotation.</text>
</comment>
<protein>
    <recommendedName>
        <fullName evidence="11">Structure-specific endonuclease subunit SLX1 homolog</fullName>
        <ecNumber evidence="11">3.1.-.-</ecNumber>
    </recommendedName>
</protein>
<dbReference type="GO" id="GO:0008821">
    <property type="term" value="F:crossover junction DNA endonuclease activity"/>
    <property type="evidence" value="ECO:0007669"/>
    <property type="project" value="TreeGrafter"/>
</dbReference>
<keyword evidence="9 11" id="KW-0234">DNA repair</keyword>
<comment type="cofactor">
    <cofactor evidence="11">
        <name>a divalent metal cation</name>
        <dbReference type="ChEBI" id="CHEBI:60240"/>
    </cofactor>
</comment>
<evidence type="ECO:0000256" key="6">
    <source>
        <dbReference type="ARBA" id="ARBA00022801"/>
    </source>
</evidence>
<accession>J3JTJ4</accession>
<name>J3JTJ4_DENPD</name>
<evidence type="ECO:0000256" key="3">
    <source>
        <dbReference type="ARBA" id="ARBA00022759"/>
    </source>
</evidence>
<comment type="subcellular location">
    <subcellularLocation>
        <location evidence="11">Nucleus</location>
    </subcellularLocation>
</comment>
<keyword evidence="3 11" id="KW-0255">Endonuclease</keyword>
<comment type="function">
    <text evidence="11">Catalytic subunit of a heterodimeric structure-specific endonuclease that resolves DNA secondary structures generated during DNA repair and recombination. Has endonuclease activity towards branched DNA substrates, introducing single-strand cuts in duplex DNA close to junctions with ss-DNA.</text>
</comment>
<dbReference type="EC" id="3.1.-.-" evidence="11"/>
<dbReference type="HOGENOM" id="CLU_030739_0_0_1"/>
<dbReference type="PROSITE" id="PS50164">
    <property type="entry name" value="GIY_YIG"/>
    <property type="match status" value="1"/>
</dbReference>
<dbReference type="GO" id="GO:0017108">
    <property type="term" value="F:5'-flap endonuclease activity"/>
    <property type="evidence" value="ECO:0007669"/>
    <property type="project" value="InterPro"/>
</dbReference>
<dbReference type="InterPro" id="IPR013083">
    <property type="entry name" value="Znf_RING/FYVE/PHD"/>
</dbReference>
<dbReference type="EMBL" id="BT126551">
    <property type="protein sequence ID" value="AEE61515.1"/>
    <property type="molecule type" value="mRNA"/>
</dbReference>
<evidence type="ECO:0000256" key="2">
    <source>
        <dbReference type="ARBA" id="ARBA00022723"/>
    </source>
</evidence>
<dbReference type="OrthoDB" id="24645at2759"/>
<dbReference type="Gene3D" id="3.30.40.10">
    <property type="entry name" value="Zinc/RING finger domain, C3HC4 (zinc finger)"/>
    <property type="match status" value="1"/>
</dbReference>
<dbReference type="Pfam" id="PF21202">
    <property type="entry name" value="SLX1_C"/>
    <property type="match status" value="1"/>
</dbReference>
<organism evidence="13">
    <name type="scientific">Dendroctonus ponderosae</name>
    <name type="common">Mountain pine beetle</name>
    <dbReference type="NCBI Taxonomy" id="77166"/>
    <lineage>
        <taxon>Eukaryota</taxon>
        <taxon>Metazoa</taxon>
        <taxon>Ecdysozoa</taxon>
        <taxon>Arthropoda</taxon>
        <taxon>Hexapoda</taxon>
        <taxon>Insecta</taxon>
        <taxon>Pterygota</taxon>
        <taxon>Neoptera</taxon>
        <taxon>Endopterygota</taxon>
        <taxon>Coleoptera</taxon>
        <taxon>Polyphaga</taxon>
        <taxon>Cucujiformia</taxon>
        <taxon>Curculionidae</taxon>
        <taxon>Scolytinae</taxon>
        <taxon>Dendroctonus</taxon>
    </lineage>
</organism>